<reference evidence="1" key="1">
    <citation type="submission" date="2021-06" db="EMBL/GenBank/DDBJ databases">
        <authorList>
            <person name="Hodson N. C."/>
            <person name="Mongue J. A."/>
            <person name="Jaron S. K."/>
        </authorList>
    </citation>
    <scope>NUCLEOTIDE SEQUENCE</scope>
</reference>
<evidence type="ECO:0000313" key="2">
    <source>
        <dbReference type="Proteomes" id="UP000708208"/>
    </source>
</evidence>
<organism evidence="1 2">
    <name type="scientific">Allacma fusca</name>
    <dbReference type="NCBI Taxonomy" id="39272"/>
    <lineage>
        <taxon>Eukaryota</taxon>
        <taxon>Metazoa</taxon>
        <taxon>Ecdysozoa</taxon>
        <taxon>Arthropoda</taxon>
        <taxon>Hexapoda</taxon>
        <taxon>Collembola</taxon>
        <taxon>Symphypleona</taxon>
        <taxon>Sminthuridae</taxon>
        <taxon>Allacma</taxon>
    </lineage>
</organism>
<accession>A0A8J2PEV3</accession>
<gene>
    <name evidence="1" type="ORF">AFUS01_LOCUS36734</name>
</gene>
<proteinExistence type="predicted"/>
<dbReference type="AlphaFoldDB" id="A0A8J2PEV3"/>
<keyword evidence="2" id="KW-1185">Reference proteome</keyword>
<dbReference type="EMBL" id="CAJVCH010540786">
    <property type="protein sequence ID" value="CAG7826692.1"/>
    <property type="molecule type" value="Genomic_DNA"/>
</dbReference>
<name>A0A8J2PEV3_9HEXA</name>
<feature type="non-terminal residue" evidence="1">
    <location>
        <position position="197"/>
    </location>
</feature>
<protein>
    <submittedName>
        <fullName evidence="1">Uncharacterized protein</fullName>
    </submittedName>
</protein>
<sequence>MNSNLSVRNFWPTNILTTILFTLVLFKIATKSEPLLNPPKSTTLDLQELLPPLINCFVRIFDLGVTFDYSALTVPFILTNAKNYPRFQQFSDCDFDDDYIKAEKLVEKLLTLKLSSIKCFAGIILHENNGLNSGDPTEANNIMCLFRILGYESSLRYFKTVKDEIFDEKKLLIFPRMFFLYTNDPISNQDLNSGLDD</sequence>
<dbReference type="Proteomes" id="UP000708208">
    <property type="component" value="Unassembled WGS sequence"/>
</dbReference>
<comment type="caution">
    <text evidence="1">The sequence shown here is derived from an EMBL/GenBank/DDBJ whole genome shotgun (WGS) entry which is preliminary data.</text>
</comment>
<evidence type="ECO:0000313" key="1">
    <source>
        <dbReference type="EMBL" id="CAG7826692.1"/>
    </source>
</evidence>